<protein>
    <submittedName>
        <fullName evidence="1">Uncharacterized protein</fullName>
    </submittedName>
</protein>
<organism evidence="1 2">
    <name type="scientific">Blastococcus mobilis</name>
    <dbReference type="NCBI Taxonomy" id="1938746"/>
    <lineage>
        <taxon>Bacteria</taxon>
        <taxon>Bacillati</taxon>
        <taxon>Actinomycetota</taxon>
        <taxon>Actinomycetes</taxon>
        <taxon>Geodermatophilales</taxon>
        <taxon>Geodermatophilaceae</taxon>
        <taxon>Blastococcus</taxon>
    </lineage>
</organism>
<evidence type="ECO:0000313" key="1">
    <source>
        <dbReference type="EMBL" id="SNR56274.1"/>
    </source>
</evidence>
<dbReference type="SUPFAM" id="SSF101386">
    <property type="entry name" value="all-alpha NTP pyrophosphatases"/>
    <property type="match status" value="1"/>
</dbReference>
<keyword evidence="2" id="KW-1185">Reference proteome</keyword>
<dbReference type="Gene3D" id="1.10.287.1080">
    <property type="entry name" value="MazG-like"/>
    <property type="match status" value="1"/>
</dbReference>
<reference evidence="1 2" key="1">
    <citation type="submission" date="2017-06" db="EMBL/GenBank/DDBJ databases">
        <authorList>
            <person name="Kim H.J."/>
            <person name="Triplett B.A."/>
        </authorList>
    </citation>
    <scope>NUCLEOTIDE SEQUENCE [LARGE SCALE GENOMIC DNA]</scope>
    <source>
        <strain evidence="1 2">DSM 44272</strain>
    </source>
</reference>
<accession>A0A238XD59</accession>
<dbReference type="AlphaFoldDB" id="A0A238XD59"/>
<gene>
    <name evidence="1" type="ORF">SAMN06272737_112147</name>
</gene>
<sequence length="34" mass="3847">MRVFTEARDWGQFHDLKSLTLALVGEVGEVTELV</sequence>
<name>A0A238XD59_9ACTN</name>
<evidence type="ECO:0000313" key="2">
    <source>
        <dbReference type="Proteomes" id="UP000198403"/>
    </source>
</evidence>
<dbReference type="EMBL" id="FZNO01000012">
    <property type="protein sequence ID" value="SNR56274.1"/>
    <property type="molecule type" value="Genomic_DNA"/>
</dbReference>
<proteinExistence type="predicted"/>
<dbReference type="Proteomes" id="UP000198403">
    <property type="component" value="Unassembled WGS sequence"/>
</dbReference>